<keyword evidence="1" id="KW-1133">Transmembrane helix</keyword>
<gene>
    <name evidence="2" type="ORF">ACWI_10210</name>
</gene>
<keyword evidence="1" id="KW-0472">Membrane</keyword>
<evidence type="ECO:0000313" key="2">
    <source>
        <dbReference type="EMBL" id="OFV71521.1"/>
    </source>
</evidence>
<reference evidence="2 3" key="1">
    <citation type="submission" date="2015-09" db="EMBL/GenBank/DDBJ databases">
        <title>Genome sequence of Acetobacterium wieringae DSM 1911.</title>
        <authorList>
            <person name="Poehlein A."/>
            <person name="Bengelsdorf F.R."/>
            <person name="Schiel-Bengelsdorf B."/>
            <person name="Duerre P."/>
            <person name="Daniel R."/>
        </authorList>
    </citation>
    <scope>NUCLEOTIDE SEQUENCE [LARGE SCALE GENOMIC DNA]</scope>
    <source>
        <strain evidence="2 3">DSM 1911</strain>
    </source>
</reference>
<comment type="caution">
    <text evidence="2">The sequence shown here is derived from an EMBL/GenBank/DDBJ whole genome shotgun (WGS) entry which is preliminary data.</text>
</comment>
<dbReference type="STRING" id="52694.ACWI_10210"/>
<name>A0A1F2PLC8_9FIRM</name>
<dbReference type="OrthoDB" id="9912175at2"/>
<dbReference type="Proteomes" id="UP000176244">
    <property type="component" value="Unassembled WGS sequence"/>
</dbReference>
<evidence type="ECO:0000313" key="3">
    <source>
        <dbReference type="Proteomes" id="UP000176244"/>
    </source>
</evidence>
<feature type="transmembrane region" description="Helical" evidence="1">
    <location>
        <begin position="7"/>
        <end position="28"/>
    </location>
</feature>
<dbReference type="AlphaFoldDB" id="A0A1F2PLC8"/>
<dbReference type="EMBL" id="LKEU01000020">
    <property type="protein sequence ID" value="OFV71521.1"/>
    <property type="molecule type" value="Genomic_DNA"/>
</dbReference>
<keyword evidence="1" id="KW-0812">Transmembrane</keyword>
<protein>
    <submittedName>
        <fullName evidence="2">Uncharacterized protein</fullName>
    </submittedName>
</protein>
<dbReference type="RefSeq" id="WP_070370362.1">
    <property type="nucleotide sequence ID" value="NZ_LKEU01000020.1"/>
</dbReference>
<evidence type="ECO:0000256" key="1">
    <source>
        <dbReference type="SAM" id="Phobius"/>
    </source>
</evidence>
<sequence length="153" mass="17864">MRHLKSFGSVFFMALVVVLVEFIVIVWMPQVLNNIYENIKEEFAEPYYQMDSNTFEMIPPQNVEEESKIQFSEIQFNANLITMVLYPTYQVFMVDYLVNETTTSDKYLAEGTFINPENQTQYTIRPVKVNGSKQVNQIEILVGDKVIQTLNKQ</sequence>
<accession>A0A1F2PLC8</accession>
<proteinExistence type="predicted"/>
<organism evidence="2 3">
    <name type="scientific">Acetobacterium wieringae</name>
    <dbReference type="NCBI Taxonomy" id="52694"/>
    <lineage>
        <taxon>Bacteria</taxon>
        <taxon>Bacillati</taxon>
        <taxon>Bacillota</taxon>
        <taxon>Clostridia</taxon>
        <taxon>Eubacteriales</taxon>
        <taxon>Eubacteriaceae</taxon>
        <taxon>Acetobacterium</taxon>
    </lineage>
</organism>